<feature type="active site" evidence="7">
    <location>
        <position position="135"/>
    </location>
</feature>
<dbReference type="Gene3D" id="2.10.109.10">
    <property type="entry name" value="Umud Fragment, subunit A"/>
    <property type="match status" value="1"/>
</dbReference>
<evidence type="ECO:0000313" key="10">
    <source>
        <dbReference type="EMBL" id="MDK4306689.1"/>
    </source>
</evidence>
<dbReference type="Pfam" id="PF10502">
    <property type="entry name" value="Peptidase_S26"/>
    <property type="match status" value="1"/>
</dbReference>
<comment type="catalytic activity">
    <reaction evidence="1 8">
        <text>Cleavage of hydrophobic, N-terminal signal or leader sequences from secreted and periplasmic proteins.</text>
        <dbReference type="EC" id="3.4.21.89"/>
    </reaction>
</comment>
<comment type="subcellular location">
    <subcellularLocation>
        <location evidence="2">Cell membrane</location>
        <topology evidence="2">Single-pass type II membrane protein</topology>
    </subcellularLocation>
    <subcellularLocation>
        <location evidence="8">Membrane</location>
        <topology evidence="8">Single-pass type II membrane protein</topology>
    </subcellularLocation>
</comment>
<comment type="similarity">
    <text evidence="3 8">Belongs to the peptidase S26 family.</text>
</comment>
<dbReference type="SUPFAM" id="SSF51306">
    <property type="entry name" value="LexA/Signal peptidase"/>
    <property type="match status" value="1"/>
</dbReference>
<dbReference type="PRINTS" id="PR00727">
    <property type="entry name" value="LEADERPTASE"/>
</dbReference>
<dbReference type="InterPro" id="IPR000223">
    <property type="entry name" value="Pept_S26A_signal_pept_1"/>
</dbReference>
<dbReference type="GO" id="GO:0009003">
    <property type="term" value="F:signal peptidase activity"/>
    <property type="evidence" value="ECO:0007669"/>
    <property type="project" value="UniProtKB-EC"/>
</dbReference>
<dbReference type="CDD" id="cd06530">
    <property type="entry name" value="S26_SPase_I"/>
    <property type="match status" value="1"/>
</dbReference>
<dbReference type="InterPro" id="IPR019758">
    <property type="entry name" value="Pept_S26A_signal_pept_1_CS"/>
</dbReference>
<reference evidence="10" key="1">
    <citation type="submission" date="2023-05" db="EMBL/GenBank/DDBJ databases">
        <title>Metabolic capabilities are highly conserved among human nasal-associated Corynebacterium species in pangenomic analyses.</title>
        <authorList>
            <person name="Tran T.H."/>
            <person name="Roberts A.Q."/>
            <person name="Escapa I.F."/>
            <person name="Gao W."/>
            <person name="Conlan S."/>
            <person name="Kong H."/>
            <person name="Segre J.A."/>
            <person name="Kelly M.S."/>
            <person name="Lemon K.P."/>
        </authorList>
    </citation>
    <scope>NUCLEOTIDE SEQUENCE</scope>
    <source>
        <strain evidence="10">KPL2773</strain>
    </source>
</reference>
<dbReference type="InterPro" id="IPR019533">
    <property type="entry name" value="Peptidase_S26"/>
</dbReference>
<sequence length="246" mass="26360">MTRTSSSSSAPTTVRRNAPQAWRWRIMLVTAVVSFGVLAAVQAFVGRFYVVPSSSMEPTLQGCTDCPESNDRIVVDKLAYRFGDPQPGDVAVFDGTESWRSGFSSPRSNNRFLRGVQNVGSAIGVVAPDANSFVKRVIAIEGQTVQCMPGDPGVLVDGRVIAEPYLADPPAHRVDGPGGAQECGGDYFGPVTVPQGHVWVMGDNRTNSLDSRAYLGDPQQGTVPVDNFIGKVRGIFLPLDRFGGLE</sequence>
<dbReference type="RefSeq" id="WP_284588823.1">
    <property type="nucleotide sequence ID" value="NZ_JASNUC010000004.1"/>
</dbReference>
<evidence type="ECO:0000256" key="8">
    <source>
        <dbReference type="RuleBase" id="RU362042"/>
    </source>
</evidence>
<protein>
    <recommendedName>
        <fullName evidence="4 8">Signal peptidase I</fullName>
        <ecNumber evidence="4 8">3.4.21.89</ecNumber>
    </recommendedName>
</protein>
<dbReference type="EMBL" id="JASNVH010000005">
    <property type="protein sequence ID" value="MDK4306689.1"/>
    <property type="molecule type" value="Genomic_DNA"/>
</dbReference>
<evidence type="ECO:0000256" key="7">
    <source>
        <dbReference type="PIRSR" id="PIRSR600223-1"/>
    </source>
</evidence>
<name>A0AAP4F574_9CORY</name>
<keyword evidence="5 8" id="KW-0645">Protease</keyword>
<evidence type="ECO:0000259" key="9">
    <source>
        <dbReference type="Pfam" id="PF10502"/>
    </source>
</evidence>
<dbReference type="GO" id="GO:0005886">
    <property type="term" value="C:plasma membrane"/>
    <property type="evidence" value="ECO:0007669"/>
    <property type="project" value="UniProtKB-SubCell"/>
</dbReference>
<keyword evidence="6 8" id="KW-0378">Hydrolase</keyword>
<dbReference type="Proteomes" id="UP001224412">
    <property type="component" value="Unassembled WGS sequence"/>
</dbReference>
<comment type="caution">
    <text evidence="10">The sequence shown here is derived from an EMBL/GenBank/DDBJ whole genome shotgun (WGS) entry which is preliminary data.</text>
</comment>
<gene>
    <name evidence="10" type="primary">lepB</name>
    <name evidence="10" type="ORF">QPX42_03870</name>
</gene>
<dbReference type="InterPro" id="IPR036286">
    <property type="entry name" value="LexA/Signal_pep-like_sf"/>
</dbReference>
<organism evidence="10 11">
    <name type="scientific">Corynebacterium pseudodiphtheriticum</name>
    <dbReference type="NCBI Taxonomy" id="37637"/>
    <lineage>
        <taxon>Bacteria</taxon>
        <taxon>Bacillati</taxon>
        <taxon>Actinomycetota</taxon>
        <taxon>Actinomycetes</taxon>
        <taxon>Mycobacteriales</taxon>
        <taxon>Corynebacteriaceae</taxon>
        <taxon>Corynebacterium</taxon>
    </lineage>
</organism>
<dbReference type="PANTHER" id="PTHR43390">
    <property type="entry name" value="SIGNAL PEPTIDASE I"/>
    <property type="match status" value="1"/>
</dbReference>
<dbReference type="NCBIfam" id="TIGR02227">
    <property type="entry name" value="sigpep_I_bact"/>
    <property type="match status" value="1"/>
</dbReference>
<dbReference type="InterPro" id="IPR019756">
    <property type="entry name" value="Pept_S26A_signal_pept_1_Ser-AS"/>
</dbReference>
<dbReference type="EC" id="3.4.21.89" evidence="4 8"/>
<proteinExistence type="inferred from homology"/>
<dbReference type="GO" id="GO:0004252">
    <property type="term" value="F:serine-type endopeptidase activity"/>
    <property type="evidence" value="ECO:0007669"/>
    <property type="project" value="InterPro"/>
</dbReference>
<dbReference type="PANTHER" id="PTHR43390:SF1">
    <property type="entry name" value="CHLOROPLAST PROCESSING PEPTIDASE"/>
    <property type="match status" value="1"/>
</dbReference>
<feature type="active site" evidence="7">
    <location>
        <position position="55"/>
    </location>
</feature>
<evidence type="ECO:0000256" key="1">
    <source>
        <dbReference type="ARBA" id="ARBA00000677"/>
    </source>
</evidence>
<evidence type="ECO:0000256" key="3">
    <source>
        <dbReference type="ARBA" id="ARBA00009370"/>
    </source>
</evidence>
<feature type="domain" description="Peptidase S26" evidence="9">
    <location>
        <begin position="27"/>
        <end position="236"/>
    </location>
</feature>
<evidence type="ECO:0000256" key="2">
    <source>
        <dbReference type="ARBA" id="ARBA00004401"/>
    </source>
</evidence>
<dbReference type="GO" id="GO:0006465">
    <property type="term" value="P:signal peptide processing"/>
    <property type="evidence" value="ECO:0007669"/>
    <property type="project" value="InterPro"/>
</dbReference>
<dbReference type="PROSITE" id="PS00501">
    <property type="entry name" value="SPASE_I_1"/>
    <property type="match status" value="1"/>
</dbReference>
<dbReference type="AlphaFoldDB" id="A0AAP4F574"/>
<evidence type="ECO:0000256" key="6">
    <source>
        <dbReference type="ARBA" id="ARBA00022801"/>
    </source>
</evidence>
<evidence type="ECO:0000313" key="11">
    <source>
        <dbReference type="Proteomes" id="UP001224412"/>
    </source>
</evidence>
<dbReference type="PROSITE" id="PS00761">
    <property type="entry name" value="SPASE_I_3"/>
    <property type="match status" value="1"/>
</dbReference>
<evidence type="ECO:0000256" key="5">
    <source>
        <dbReference type="ARBA" id="ARBA00022670"/>
    </source>
</evidence>
<evidence type="ECO:0000256" key="4">
    <source>
        <dbReference type="ARBA" id="ARBA00013208"/>
    </source>
</evidence>
<accession>A0AAP4F574</accession>